<proteinExistence type="predicted"/>
<keyword evidence="1" id="KW-0812">Transmembrane</keyword>
<sequence>MRASLIGALGVAAAMLAAIAERFLPWQLTYDIGADAVDSILTIIASSMLTVTTFSLSVMTSAFGAATSNVTPRATRLLVQDRVTQNVLSTFIGAFLFGIVGIIVLKTGAYGPQGRVVLFIVTVGIVALVVGTLMRWIDHLTKLGRVGETTDRVEAATRNAIAARLRSPCLGGRPPAPDAPELPHLIASRATGYVQHVDVAAIASCAEALQTQARVCVVPGAFVYEGSALARLGEPSKEASAAPDAEQPGDAHDRVRAAFTIGHQRSFDQDPRFGLAVLSEIAQRALSPAINDPGTAIDVIGRCARLLTQWTNGPDEAIDTCHERVEVPPLKAADLFDDAFRLIARDGAALVEVQLRLQKALRALAGMGDADFRLAARHQAKLALDRAETAMALEEDRNRVREVARPI</sequence>
<dbReference type="Pfam" id="PF10011">
    <property type="entry name" value="DUF2254"/>
    <property type="match status" value="1"/>
</dbReference>
<organism evidence="2 3">
    <name type="scientific">Ancylobacter dichloromethanicus</name>
    <dbReference type="NCBI Taxonomy" id="518825"/>
    <lineage>
        <taxon>Bacteria</taxon>
        <taxon>Pseudomonadati</taxon>
        <taxon>Pseudomonadota</taxon>
        <taxon>Alphaproteobacteria</taxon>
        <taxon>Hyphomicrobiales</taxon>
        <taxon>Xanthobacteraceae</taxon>
        <taxon>Ancylobacter</taxon>
    </lineage>
</organism>
<gene>
    <name evidence="2" type="ORF">GCM10017643_42660</name>
</gene>
<reference evidence="2" key="1">
    <citation type="journal article" date="2014" name="Int. J. Syst. Evol. Microbiol.">
        <title>Complete genome sequence of Corynebacterium casei LMG S-19264T (=DSM 44701T), isolated from a smear-ripened cheese.</title>
        <authorList>
            <consortium name="US DOE Joint Genome Institute (JGI-PGF)"/>
            <person name="Walter F."/>
            <person name="Albersmeier A."/>
            <person name="Kalinowski J."/>
            <person name="Ruckert C."/>
        </authorList>
    </citation>
    <scope>NUCLEOTIDE SEQUENCE</scope>
    <source>
        <strain evidence="2">VKM B-2484</strain>
    </source>
</reference>
<feature type="transmembrane region" description="Helical" evidence="1">
    <location>
        <begin position="87"/>
        <end position="105"/>
    </location>
</feature>
<feature type="transmembrane region" description="Helical" evidence="1">
    <location>
        <begin position="117"/>
        <end position="137"/>
    </location>
</feature>
<name>A0A9W6JD60_9HYPH</name>
<keyword evidence="1" id="KW-0472">Membrane</keyword>
<comment type="caution">
    <text evidence="2">The sequence shown here is derived from an EMBL/GenBank/DDBJ whole genome shotgun (WGS) entry which is preliminary data.</text>
</comment>
<evidence type="ECO:0000313" key="2">
    <source>
        <dbReference type="EMBL" id="GLK74148.1"/>
    </source>
</evidence>
<evidence type="ECO:0008006" key="4">
    <source>
        <dbReference type="Google" id="ProtNLM"/>
    </source>
</evidence>
<dbReference type="InterPro" id="IPR018723">
    <property type="entry name" value="DUF2254_membrane"/>
</dbReference>
<reference evidence="2" key="2">
    <citation type="submission" date="2023-01" db="EMBL/GenBank/DDBJ databases">
        <authorList>
            <person name="Sun Q."/>
            <person name="Evtushenko L."/>
        </authorList>
    </citation>
    <scope>NUCLEOTIDE SEQUENCE</scope>
    <source>
        <strain evidence="2">VKM B-2484</strain>
    </source>
</reference>
<feature type="transmembrane region" description="Helical" evidence="1">
    <location>
        <begin position="44"/>
        <end position="66"/>
    </location>
</feature>
<evidence type="ECO:0000313" key="3">
    <source>
        <dbReference type="Proteomes" id="UP001143370"/>
    </source>
</evidence>
<dbReference type="EMBL" id="BSFJ01000035">
    <property type="protein sequence ID" value="GLK74148.1"/>
    <property type="molecule type" value="Genomic_DNA"/>
</dbReference>
<keyword evidence="3" id="KW-1185">Reference proteome</keyword>
<dbReference type="AlphaFoldDB" id="A0A9W6JD60"/>
<keyword evidence="1" id="KW-1133">Transmembrane helix</keyword>
<dbReference type="Proteomes" id="UP001143370">
    <property type="component" value="Unassembled WGS sequence"/>
</dbReference>
<evidence type="ECO:0000256" key="1">
    <source>
        <dbReference type="SAM" id="Phobius"/>
    </source>
</evidence>
<accession>A0A9W6JD60</accession>
<protein>
    <recommendedName>
        <fullName evidence="4">DUF2254 domain-containing protein</fullName>
    </recommendedName>
</protein>